<dbReference type="KEGG" id="sphv:F9278_23745"/>
<evidence type="ECO:0000313" key="4">
    <source>
        <dbReference type="Proteomes" id="UP000327294"/>
    </source>
</evidence>
<feature type="transmembrane region" description="Helical" evidence="2">
    <location>
        <begin position="136"/>
        <end position="159"/>
    </location>
</feature>
<keyword evidence="2" id="KW-0812">Transmembrane</keyword>
<sequence length="359" mass="37015">MGSGAGEASGAGTATHAGAHGPGPGDGLTGPSRGATQPVKDQVRSSREPTHTSHHRLLTRGPLLVEGSAWECTSPQAPVPCVPGAIALPSPAPTAPAAVRGSLTIRVGIVLLATIGFALSYDALRQMAVASHVRGLLTYLFPLVIDGFIAIGIVALLILRGAPLRSRLYVWALVGVATLTSIWANVVHAVGLNEGTRLRLNNATVGALSGIAPLALAGAVHLYLVMNRHLGGDGAMADATLGTPPAESAMPRQDRQIRHEETDDANTGVPAKANDVPMPEAKPASAMTVPRTDRRKRTVPDEELLTMARAIGADTGQVPRPALEKAVRAKGYSISKDGAQKAADIVRAELNAAKDAVAT</sequence>
<dbReference type="AlphaFoldDB" id="A0A5P8K5V6"/>
<dbReference type="Pfam" id="PF10935">
    <property type="entry name" value="DUF2637"/>
    <property type="match status" value="1"/>
</dbReference>
<dbReference type="Proteomes" id="UP000327294">
    <property type="component" value="Chromosome"/>
</dbReference>
<dbReference type="EMBL" id="CP045096">
    <property type="protein sequence ID" value="QFQ98675.1"/>
    <property type="molecule type" value="Genomic_DNA"/>
</dbReference>
<feature type="region of interest" description="Disordered" evidence="1">
    <location>
        <begin position="1"/>
        <end position="58"/>
    </location>
</feature>
<proteinExistence type="predicted"/>
<gene>
    <name evidence="3" type="ORF">F9278_23745</name>
</gene>
<feature type="transmembrane region" description="Helical" evidence="2">
    <location>
        <begin position="168"/>
        <end position="191"/>
    </location>
</feature>
<organism evidence="3 4">
    <name type="scientific">Streptomyces phaeolivaceus</name>
    <dbReference type="NCBI Taxonomy" id="2653200"/>
    <lineage>
        <taxon>Bacteria</taxon>
        <taxon>Bacillati</taxon>
        <taxon>Actinomycetota</taxon>
        <taxon>Actinomycetes</taxon>
        <taxon>Kitasatosporales</taxon>
        <taxon>Streptomycetaceae</taxon>
        <taxon>Streptomyces</taxon>
    </lineage>
</organism>
<feature type="compositionally biased region" description="Low complexity" evidence="1">
    <location>
        <begin position="10"/>
        <end position="19"/>
    </location>
</feature>
<evidence type="ECO:0000256" key="1">
    <source>
        <dbReference type="SAM" id="MobiDB-lite"/>
    </source>
</evidence>
<feature type="region of interest" description="Disordered" evidence="1">
    <location>
        <begin position="242"/>
        <end position="299"/>
    </location>
</feature>
<feature type="compositionally biased region" description="Basic and acidic residues" evidence="1">
    <location>
        <begin position="41"/>
        <end position="51"/>
    </location>
</feature>
<evidence type="ECO:0000256" key="2">
    <source>
        <dbReference type="SAM" id="Phobius"/>
    </source>
</evidence>
<feature type="compositionally biased region" description="Basic and acidic residues" evidence="1">
    <location>
        <begin position="252"/>
        <end position="261"/>
    </location>
</feature>
<keyword evidence="4" id="KW-1185">Reference proteome</keyword>
<evidence type="ECO:0000313" key="3">
    <source>
        <dbReference type="EMBL" id="QFQ98675.1"/>
    </source>
</evidence>
<dbReference type="InterPro" id="IPR021235">
    <property type="entry name" value="DUF2637"/>
</dbReference>
<protein>
    <submittedName>
        <fullName evidence="3">DUF2637 domain-containing protein</fullName>
    </submittedName>
</protein>
<name>A0A5P8K5V6_9ACTN</name>
<keyword evidence="2" id="KW-0472">Membrane</keyword>
<feature type="transmembrane region" description="Helical" evidence="2">
    <location>
        <begin position="103"/>
        <end position="124"/>
    </location>
</feature>
<reference evidence="3 4" key="1">
    <citation type="submission" date="2019-10" db="EMBL/GenBank/DDBJ databases">
        <title>Streptomyces sp. strain GY16 isolated from leaves of Broussonetia papyrifera.</title>
        <authorList>
            <person name="Mo P."/>
        </authorList>
    </citation>
    <scope>NUCLEOTIDE SEQUENCE [LARGE SCALE GENOMIC DNA]</scope>
    <source>
        <strain evidence="3 4">GY16</strain>
    </source>
</reference>
<accession>A0A5P8K5V6</accession>
<feature type="transmembrane region" description="Helical" evidence="2">
    <location>
        <begin position="203"/>
        <end position="226"/>
    </location>
</feature>
<keyword evidence="2" id="KW-1133">Transmembrane helix</keyword>